<dbReference type="SUPFAM" id="SSF50630">
    <property type="entry name" value="Acid proteases"/>
    <property type="match status" value="1"/>
</dbReference>
<protein>
    <recommendedName>
        <fullName evidence="4">Peptidase A2 domain-containing protein</fullName>
    </recommendedName>
</protein>
<evidence type="ECO:0000256" key="1">
    <source>
        <dbReference type="SAM" id="MobiDB-lite"/>
    </source>
</evidence>
<evidence type="ECO:0000313" key="3">
    <source>
        <dbReference type="Proteomes" id="UP000735302"/>
    </source>
</evidence>
<organism evidence="2 3">
    <name type="scientific">Plakobranchus ocellatus</name>
    <dbReference type="NCBI Taxonomy" id="259542"/>
    <lineage>
        <taxon>Eukaryota</taxon>
        <taxon>Metazoa</taxon>
        <taxon>Spiralia</taxon>
        <taxon>Lophotrochozoa</taxon>
        <taxon>Mollusca</taxon>
        <taxon>Gastropoda</taxon>
        <taxon>Heterobranchia</taxon>
        <taxon>Euthyneura</taxon>
        <taxon>Panpulmonata</taxon>
        <taxon>Sacoglossa</taxon>
        <taxon>Placobranchoidea</taxon>
        <taxon>Plakobranchidae</taxon>
        <taxon>Plakobranchus</taxon>
    </lineage>
</organism>
<dbReference type="AlphaFoldDB" id="A0AAV3ZRF2"/>
<gene>
    <name evidence="2" type="ORF">PoB_002483500</name>
</gene>
<dbReference type="Gene3D" id="2.40.70.10">
    <property type="entry name" value="Acid Proteases"/>
    <property type="match status" value="1"/>
</dbReference>
<dbReference type="CDD" id="cd00303">
    <property type="entry name" value="retropepsin_like"/>
    <property type="match status" value="1"/>
</dbReference>
<dbReference type="EMBL" id="BLXT01002845">
    <property type="protein sequence ID" value="GFN98329.1"/>
    <property type="molecule type" value="Genomic_DNA"/>
</dbReference>
<feature type="region of interest" description="Disordered" evidence="1">
    <location>
        <begin position="1"/>
        <end position="29"/>
    </location>
</feature>
<accession>A0AAV3ZRF2</accession>
<evidence type="ECO:0008006" key="4">
    <source>
        <dbReference type="Google" id="ProtNLM"/>
    </source>
</evidence>
<dbReference type="Pfam" id="PF13975">
    <property type="entry name" value="gag-asp_proteas"/>
    <property type="match status" value="1"/>
</dbReference>
<reference evidence="2 3" key="1">
    <citation type="journal article" date="2021" name="Elife">
        <title>Chloroplast acquisition without the gene transfer in kleptoplastic sea slugs, Plakobranchus ocellatus.</title>
        <authorList>
            <person name="Maeda T."/>
            <person name="Takahashi S."/>
            <person name="Yoshida T."/>
            <person name="Shimamura S."/>
            <person name="Takaki Y."/>
            <person name="Nagai Y."/>
            <person name="Toyoda A."/>
            <person name="Suzuki Y."/>
            <person name="Arimoto A."/>
            <person name="Ishii H."/>
            <person name="Satoh N."/>
            <person name="Nishiyama T."/>
            <person name="Hasebe M."/>
            <person name="Maruyama T."/>
            <person name="Minagawa J."/>
            <person name="Obokata J."/>
            <person name="Shigenobu S."/>
        </authorList>
    </citation>
    <scope>NUCLEOTIDE SEQUENCE [LARGE SCALE GENOMIC DNA]</scope>
</reference>
<dbReference type="Proteomes" id="UP000735302">
    <property type="component" value="Unassembled WGS sequence"/>
</dbReference>
<keyword evidence="3" id="KW-1185">Reference proteome</keyword>
<name>A0AAV3ZRF2_9GAST</name>
<sequence>MHAPLSHQEVREMSDHSGISCGVRKSRGPGAHPTYTVKAHVGDVTVDAIVDTAAEITVISEEIYKRISHKPRLQGKRMITMASKGQTSWARLAGPFRIKIGPLTSKESMYMANFADDMLLGVDFLDKHDSIIDFE</sequence>
<evidence type="ECO:0000313" key="2">
    <source>
        <dbReference type="EMBL" id="GFN98329.1"/>
    </source>
</evidence>
<dbReference type="InterPro" id="IPR021109">
    <property type="entry name" value="Peptidase_aspartic_dom_sf"/>
</dbReference>
<proteinExistence type="predicted"/>
<comment type="caution">
    <text evidence="2">The sequence shown here is derived from an EMBL/GenBank/DDBJ whole genome shotgun (WGS) entry which is preliminary data.</text>
</comment>